<evidence type="ECO:0000259" key="2">
    <source>
        <dbReference type="Pfam" id="PF13478"/>
    </source>
</evidence>
<comment type="caution">
    <text evidence="3">The sequence shown here is derived from an EMBL/GenBank/DDBJ whole genome shotgun (WGS) entry which is preliminary data.</text>
</comment>
<dbReference type="Pfam" id="PF13478">
    <property type="entry name" value="XdhC_C"/>
    <property type="match status" value="1"/>
</dbReference>
<evidence type="ECO:0000313" key="4">
    <source>
        <dbReference type="Proteomes" id="UP000676456"/>
    </source>
</evidence>
<dbReference type="Gene3D" id="3.40.50.720">
    <property type="entry name" value="NAD(P)-binding Rossmann-like Domain"/>
    <property type="match status" value="1"/>
</dbReference>
<accession>A0A942UMA0</accession>
<dbReference type="Proteomes" id="UP000676456">
    <property type="component" value="Unassembled WGS sequence"/>
</dbReference>
<reference evidence="3 4" key="1">
    <citation type="submission" date="2021-05" db="EMBL/GenBank/DDBJ databases">
        <title>Novel Bacillus species.</title>
        <authorList>
            <person name="Liu G."/>
        </authorList>
    </citation>
    <scope>NUCLEOTIDE SEQUENCE [LARGE SCALE GENOMIC DNA]</scope>
    <source>
        <strain evidence="3 4">FJAT-49682</strain>
    </source>
</reference>
<protein>
    <submittedName>
        <fullName evidence="3">XdhC family protein</fullName>
    </submittedName>
</protein>
<feature type="domain" description="XdhC Rossmann" evidence="2">
    <location>
        <begin position="193"/>
        <end position="327"/>
    </location>
</feature>
<name>A0A942UMA0_9BACI</name>
<sequence>MISFHELVKEVLTDHQPAVLATIIHVDGSAYRKKGACMLVKQDGSRVGLLSGGCLESDVYSRAQEIFDTGKAEIYRYDLSAEDDLGWGTGAGCNGIISVLVRDIDLAFRQSLTILIRQLEKIEPILFIQSVSNVTKYIFINESGDTFGHWQGDLPIERKDILQFTPPFHQHAGMQTNGEEAFYFQVIWPQPNLYIIGAGEDARPLAQLAGQTGYAVHMLDWREALCSKLNFPTANSLYVGNIEETIQNIAFHPLDSVVIMTHDFQRDMKILQYLKKLPFFYIGILGSRKRTERVMDGQIPPWLQSPVGLSIGAEGPEEIAVSIVAELIAARRRNE</sequence>
<dbReference type="InterPro" id="IPR027051">
    <property type="entry name" value="XdhC_Rossmann_dom"/>
</dbReference>
<dbReference type="PANTHER" id="PTHR30388">
    <property type="entry name" value="ALDEHYDE OXIDOREDUCTASE MOLYBDENUM COFACTOR ASSEMBLY PROTEIN"/>
    <property type="match status" value="1"/>
</dbReference>
<dbReference type="EMBL" id="JAGYPN010000003">
    <property type="protein sequence ID" value="MBS4224046.1"/>
    <property type="molecule type" value="Genomic_DNA"/>
</dbReference>
<dbReference type="Pfam" id="PF02625">
    <property type="entry name" value="XdhC_CoxI"/>
    <property type="match status" value="1"/>
</dbReference>
<feature type="domain" description="XdhC- CoxI" evidence="1">
    <location>
        <begin position="13"/>
        <end position="78"/>
    </location>
</feature>
<evidence type="ECO:0000313" key="3">
    <source>
        <dbReference type="EMBL" id="MBS4224046.1"/>
    </source>
</evidence>
<dbReference type="PANTHER" id="PTHR30388:SF6">
    <property type="entry name" value="XANTHINE DEHYDROGENASE SUBUNIT A-RELATED"/>
    <property type="match status" value="1"/>
</dbReference>
<dbReference type="AlphaFoldDB" id="A0A942UMA0"/>
<dbReference type="RefSeq" id="WP_213099098.1">
    <property type="nucleotide sequence ID" value="NZ_JAGYPN010000003.1"/>
</dbReference>
<evidence type="ECO:0000259" key="1">
    <source>
        <dbReference type="Pfam" id="PF02625"/>
    </source>
</evidence>
<dbReference type="InterPro" id="IPR003777">
    <property type="entry name" value="XdhC_CoxI"/>
</dbReference>
<organism evidence="3 4">
    <name type="scientific">Lederbergia citrea</name>
    <dbReference type="NCBI Taxonomy" id="2833581"/>
    <lineage>
        <taxon>Bacteria</taxon>
        <taxon>Bacillati</taxon>
        <taxon>Bacillota</taxon>
        <taxon>Bacilli</taxon>
        <taxon>Bacillales</taxon>
        <taxon>Bacillaceae</taxon>
        <taxon>Lederbergia</taxon>
    </lineage>
</organism>
<keyword evidence="4" id="KW-1185">Reference proteome</keyword>
<dbReference type="InterPro" id="IPR052698">
    <property type="entry name" value="MoCofactor_Util/Proc"/>
</dbReference>
<proteinExistence type="predicted"/>
<gene>
    <name evidence="3" type="ORF">KHA91_14985</name>
</gene>